<name>T1A4I2_9ZZZZ</name>
<feature type="domain" description="Transposase IS701-like DDE" evidence="2">
    <location>
        <begin position="40"/>
        <end position="140"/>
    </location>
</feature>
<dbReference type="InterPro" id="IPR038721">
    <property type="entry name" value="IS701-like_DDE_dom"/>
</dbReference>
<organism evidence="3">
    <name type="scientific">mine drainage metagenome</name>
    <dbReference type="NCBI Taxonomy" id="410659"/>
    <lineage>
        <taxon>unclassified sequences</taxon>
        <taxon>metagenomes</taxon>
        <taxon>ecological metagenomes</taxon>
    </lineage>
</organism>
<evidence type="ECO:0000256" key="1">
    <source>
        <dbReference type="SAM" id="MobiDB-lite"/>
    </source>
</evidence>
<feature type="region of interest" description="Disordered" evidence="1">
    <location>
        <begin position="88"/>
        <end position="111"/>
    </location>
</feature>
<evidence type="ECO:0000313" key="3">
    <source>
        <dbReference type="EMBL" id="EQD51877.1"/>
    </source>
</evidence>
<sequence>MVYATGLNLVIVTLRVSPPWGGMPIGVPVGVRLHRKGGPTTTDLATEIINELASWLPNRSFSLCADGAYATLAGRGLARTTLTSRMRRDAALYEAPPPRTGKRGRPRMRGARLKTPQAMADDLENDAFSAATVEWRGRTKDLLVWSRPVLWYSVDKVNLVLLVIVRDPQGVMHDDFFFTTDLNAVPGDVASL</sequence>
<comment type="caution">
    <text evidence="3">The sequence shown here is derived from an EMBL/GenBank/DDBJ whole genome shotgun (WGS) entry which is preliminary data.</text>
</comment>
<accession>T1A4I2</accession>
<gene>
    <name evidence="3" type="ORF">B1B_10826</name>
</gene>
<reference evidence="3" key="2">
    <citation type="journal article" date="2014" name="ISME J.">
        <title>Microbial stratification in low pH oxic and suboxic macroscopic growths along an acid mine drainage.</title>
        <authorList>
            <person name="Mendez-Garcia C."/>
            <person name="Mesa V."/>
            <person name="Sprenger R.R."/>
            <person name="Richter M."/>
            <person name="Diez M.S."/>
            <person name="Solano J."/>
            <person name="Bargiela R."/>
            <person name="Golyshina O.V."/>
            <person name="Manteca A."/>
            <person name="Ramos J.L."/>
            <person name="Gallego J.R."/>
            <person name="Llorente I."/>
            <person name="Martins Dos Santos V.A."/>
            <person name="Jensen O.N."/>
            <person name="Pelaez A.I."/>
            <person name="Sanchez J."/>
            <person name="Ferrer M."/>
        </authorList>
    </citation>
    <scope>NUCLEOTIDE SEQUENCE</scope>
</reference>
<evidence type="ECO:0000259" key="2">
    <source>
        <dbReference type="Pfam" id="PF13546"/>
    </source>
</evidence>
<feature type="non-terminal residue" evidence="3">
    <location>
        <position position="192"/>
    </location>
</feature>
<proteinExistence type="predicted"/>
<feature type="compositionally biased region" description="Basic residues" evidence="1">
    <location>
        <begin position="100"/>
        <end position="111"/>
    </location>
</feature>
<reference evidence="3" key="1">
    <citation type="submission" date="2013-08" db="EMBL/GenBank/DDBJ databases">
        <authorList>
            <person name="Mendez C."/>
            <person name="Richter M."/>
            <person name="Ferrer M."/>
            <person name="Sanchez J."/>
        </authorList>
    </citation>
    <scope>NUCLEOTIDE SEQUENCE</scope>
</reference>
<dbReference type="Pfam" id="PF13546">
    <property type="entry name" value="DDE_5"/>
    <property type="match status" value="1"/>
</dbReference>
<dbReference type="EMBL" id="AUZY01007021">
    <property type="protein sequence ID" value="EQD51877.1"/>
    <property type="molecule type" value="Genomic_DNA"/>
</dbReference>
<protein>
    <submittedName>
        <fullName evidence="3">Transposase, IS4</fullName>
    </submittedName>
</protein>
<dbReference type="AlphaFoldDB" id="T1A4I2"/>